<reference evidence="4 5" key="1">
    <citation type="submission" date="2016-10" db="EMBL/GenBank/DDBJ databases">
        <authorList>
            <person name="de Groot N.N."/>
        </authorList>
    </citation>
    <scope>NUCLEOTIDE SEQUENCE [LARGE SCALE GENOMIC DNA]</scope>
    <source>
        <strain evidence="4 5">RK1</strain>
    </source>
</reference>
<protein>
    <submittedName>
        <fullName evidence="4">4'-phosphopantetheinyl transferase</fullName>
    </submittedName>
</protein>
<organism evidence="4 5">
    <name type="scientific">Parapedobacter indicus</name>
    <dbReference type="NCBI Taxonomy" id="1477437"/>
    <lineage>
        <taxon>Bacteria</taxon>
        <taxon>Pseudomonadati</taxon>
        <taxon>Bacteroidota</taxon>
        <taxon>Sphingobacteriia</taxon>
        <taxon>Sphingobacteriales</taxon>
        <taxon>Sphingobacteriaceae</taxon>
        <taxon>Parapedobacter</taxon>
    </lineage>
</organism>
<dbReference type="Pfam" id="PF01648">
    <property type="entry name" value="ACPS"/>
    <property type="match status" value="1"/>
</dbReference>
<gene>
    <name evidence="4" type="ORF">SAMN05444682_109154</name>
</gene>
<proteinExistence type="inferred from homology"/>
<dbReference type="InterPro" id="IPR037143">
    <property type="entry name" value="4-PPantetheinyl_Trfase_dom_sf"/>
</dbReference>
<dbReference type="GO" id="GO:0008897">
    <property type="term" value="F:holo-[acyl-carrier-protein] synthase activity"/>
    <property type="evidence" value="ECO:0007669"/>
    <property type="project" value="InterPro"/>
</dbReference>
<keyword evidence="5" id="KW-1185">Reference proteome</keyword>
<dbReference type="InterPro" id="IPR050559">
    <property type="entry name" value="P-Pant_transferase_sf"/>
</dbReference>
<dbReference type="SUPFAM" id="SSF56214">
    <property type="entry name" value="4'-phosphopantetheinyl transferase"/>
    <property type="match status" value="2"/>
</dbReference>
<evidence type="ECO:0000256" key="1">
    <source>
        <dbReference type="ARBA" id="ARBA00010990"/>
    </source>
</evidence>
<sequence length="253" mass="28827">MDHTLIISTWLPSIQWSDGWKAMKEGIDIQRPSLWVIDPKPFLNRLPKHDGQLLSDDETAKAERFHQTDHKLRFSAAHTALRLLLSYATVSDPSALRFEKGHHNKPKLVVPANTDIQFNLSYTENRAMIGLSSGQPIGVDIEWSQRPLDIETMVEACFSTNEIAFISAEKREVHRRFFTLWTRKEAILKLTGEGIGEHLPYFEVLDGVRHAEKRVIGGQPPDTVYLYSFSVTEGFIGCFASPTPITRCSFYRL</sequence>
<evidence type="ECO:0000313" key="4">
    <source>
        <dbReference type="EMBL" id="SFJ38540.1"/>
    </source>
</evidence>
<dbReference type="OrthoDB" id="9808281at2"/>
<dbReference type="EMBL" id="FOQO01000009">
    <property type="protein sequence ID" value="SFJ38540.1"/>
    <property type="molecule type" value="Genomic_DNA"/>
</dbReference>
<dbReference type="RefSeq" id="WP_090629128.1">
    <property type="nucleotide sequence ID" value="NZ_FOQO01000009.1"/>
</dbReference>
<dbReference type="GO" id="GO:0000287">
    <property type="term" value="F:magnesium ion binding"/>
    <property type="evidence" value="ECO:0007669"/>
    <property type="project" value="InterPro"/>
</dbReference>
<dbReference type="AlphaFoldDB" id="A0A1I3QXR5"/>
<evidence type="ECO:0000313" key="5">
    <source>
        <dbReference type="Proteomes" id="UP000198670"/>
    </source>
</evidence>
<keyword evidence="2 4" id="KW-0808">Transferase</keyword>
<dbReference type="Gene3D" id="3.90.470.20">
    <property type="entry name" value="4'-phosphopantetheinyl transferase domain"/>
    <property type="match status" value="2"/>
</dbReference>
<evidence type="ECO:0000256" key="2">
    <source>
        <dbReference type="ARBA" id="ARBA00022679"/>
    </source>
</evidence>
<dbReference type="STRING" id="1477437.SAMN05444682_109154"/>
<dbReference type="GO" id="GO:0019878">
    <property type="term" value="P:lysine biosynthetic process via aminoadipic acid"/>
    <property type="evidence" value="ECO:0007669"/>
    <property type="project" value="TreeGrafter"/>
</dbReference>
<dbReference type="Proteomes" id="UP000198670">
    <property type="component" value="Unassembled WGS sequence"/>
</dbReference>
<dbReference type="InterPro" id="IPR008278">
    <property type="entry name" value="4-PPantetheinyl_Trfase_dom"/>
</dbReference>
<dbReference type="PANTHER" id="PTHR12215:SF10">
    <property type="entry name" value="L-AMINOADIPATE-SEMIALDEHYDE DEHYDROGENASE-PHOSPHOPANTETHEINYL TRANSFERASE"/>
    <property type="match status" value="1"/>
</dbReference>
<comment type="similarity">
    <text evidence="1">Belongs to the P-Pant transferase superfamily. Gsp/Sfp/HetI/AcpT family.</text>
</comment>
<dbReference type="GO" id="GO:0005829">
    <property type="term" value="C:cytosol"/>
    <property type="evidence" value="ECO:0007669"/>
    <property type="project" value="TreeGrafter"/>
</dbReference>
<evidence type="ECO:0000259" key="3">
    <source>
        <dbReference type="Pfam" id="PF01648"/>
    </source>
</evidence>
<accession>A0A1I3QXR5</accession>
<dbReference type="PANTHER" id="PTHR12215">
    <property type="entry name" value="PHOSPHOPANTETHEINE TRANSFERASE"/>
    <property type="match status" value="1"/>
</dbReference>
<name>A0A1I3QXR5_9SPHI</name>
<feature type="domain" description="4'-phosphopantetheinyl transferase" evidence="3">
    <location>
        <begin position="136"/>
        <end position="206"/>
    </location>
</feature>